<evidence type="ECO:0000313" key="7">
    <source>
        <dbReference type="Proteomes" id="UP001302494"/>
    </source>
</evidence>
<dbReference type="PANTHER" id="PTHR44757:SF2">
    <property type="entry name" value="BIOFILM ARCHITECTURE MAINTENANCE PROTEIN MBAA"/>
    <property type="match status" value="1"/>
</dbReference>
<feature type="domain" description="EAL" evidence="4">
    <location>
        <begin position="306"/>
        <end position="560"/>
    </location>
</feature>
<dbReference type="SUPFAM" id="SSF55073">
    <property type="entry name" value="Nucleotide cyclase"/>
    <property type="match status" value="1"/>
</dbReference>
<dbReference type="InterPro" id="IPR043128">
    <property type="entry name" value="Rev_trsase/Diguanyl_cyclase"/>
</dbReference>
<feature type="domain" description="Response regulatory" evidence="3">
    <location>
        <begin position="3"/>
        <end position="120"/>
    </location>
</feature>
<dbReference type="KEGG" id="nneo:PQG83_08310"/>
<evidence type="ECO:0000313" key="6">
    <source>
        <dbReference type="EMBL" id="WNM63743.1"/>
    </source>
</evidence>
<dbReference type="NCBIfam" id="TIGR00254">
    <property type="entry name" value="GGDEF"/>
    <property type="match status" value="1"/>
</dbReference>
<name>A0AA96GM71_9BACT</name>
<dbReference type="Gene3D" id="3.40.50.2300">
    <property type="match status" value="1"/>
</dbReference>
<feature type="modified residue" description="4-aspartylphosphate" evidence="2">
    <location>
        <position position="55"/>
    </location>
</feature>
<dbReference type="Pfam" id="PF00072">
    <property type="entry name" value="Response_reg"/>
    <property type="match status" value="1"/>
</dbReference>
<keyword evidence="2" id="KW-0597">Phosphoprotein</keyword>
<dbReference type="AlphaFoldDB" id="A0AA96GM71"/>
<gene>
    <name evidence="6" type="ORF">PQG83_08310</name>
</gene>
<dbReference type="CDD" id="cd01948">
    <property type="entry name" value="EAL"/>
    <property type="match status" value="1"/>
</dbReference>
<dbReference type="FunFam" id="3.20.20.450:FF:000001">
    <property type="entry name" value="Cyclic di-GMP phosphodiesterase yahA"/>
    <property type="match status" value="1"/>
</dbReference>
<dbReference type="Gene3D" id="3.30.70.270">
    <property type="match status" value="1"/>
</dbReference>
<evidence type="ECO:0000256" key="1">
    <source>
        <dbReference type="ARBA" id="ARBA00051114"/>
    </source>
</evidence>
<dbReference type="CDD" id="cd00156">
    <property type="entry name" value="REC"/>
    <property type="match status" value="1"/>
</dbReference>
<dbReference type="SUPFAM" id="SSF52172">
    <property type="entry name" value="CheY-like"/>
    <property type="match status" value="1"/>
</dbReference>
<dbReference type="PROSITE" id="PS50883">
    <property type="entry name" value="EAL"/>
    <property type="match status" value="1"/>
</dbReference>
<dbReference type="SUPFAM" id="SSF141868">
    <property type="entry name" value="EAL domain-like"/>
    <property type="match status" value="1"/>
</dbReference>
<comment type="catalytic activity">
    <reaction evidence="1">
        <text>3',3'-c-di-GMP + H2O = 5'-phosphoguanylyl(3'-&gt;5')guanosine + H(+)</text>
        <dbReference type="Rhea" id="RHEA:24902"/>
        <dbReference type="ChEBI" id="CHEBI:15377"/>
        <dbReference type="ChEBI" id="CHEBI:15378"/>
        <dbReference type="ChEBI" id="CHEBI:58754"/>
        <dbReference type="ChEBI" id="CHEBI:58805"/>
        <dbReference type="EC" id="3.1.4.52"/>
    </reaction>
    <physiologicalReaction direction="left-to-right" evidence="1">
        <dbReference type="Rhea" id="RHEA:24903"/>
    </physiologicalReaction>
</comment>
<organism evidence="6 7">
    <name type="scientific">Candidatus Nitrospira neomarina</name>
    <dbReference type="NCBI Taxonomy" id="3020899"/>
    <lineage>
        <taxon>Bacteria</taxon>
        <taxon>Pseudomonadati</taxon>
        <taxon>Nitrospirota</taxon>
        <taxon>Nitrospiria</taxon>
        <taxon>Nitrospirales</taxon>
        <taxon>Nitrospiraceae</taxon>
        <taxon>Nitrospira</taxon>
    </lineage>
</organism>
<dbReference type="PROSITE" id="PS50110">
    <property type="entry name" value="RESPONSE_REGULATORY"/>
    <property type="match status" value="1"/>
</dbReference>
<dbReference type="CDD" id="cd01949">
    <property type="entry name" value="GGDEF"/>
    <property type="match status" value="1"/>
</dbReference>
<evidence type="ECO:0000259" key="4">
    <source>
        <dbReference type="PROSITE" id="PS50883"/>
    </source>
</evidence>
<dbReference type="Proteomes" id="UP001302494">
    <property type="component" value="Chromosome"/>
</dbReference>
<dbReference type="InterPro" id="IPR001789">
    <property type="entry name" value="Sig_transdc_resp-reg_receiver"/>
</dbReference>
<keyword evidence="7" id="KW-1185">Reference proteome</keyword>
<dbReference type="InterPro" id="IPR029787">
    <property type="entry name" value="Nucleotide_cyclase"/>
</dbReference>
<dbReference type="InterPro" id="IPR035919">
    <property type="entry name" value="EAL_sf"/>
</dbReference>
<dbReference type="InterPro" id="IPR011006">
    <property type="entry name" value="CheY-like_superfamily"/>
</dbReference>
<sequence length="560" mass="62558">MISLLLVEDNPKEALVIKNMLKEGLQNQFTLKHSRSLSDALDLIQQNQFQAIILDSHLPDGKSFESIPQFLQFCPDAPILILSGVEEEDQAIQAVKSGVQDYLIKGQTSSSTLCRALRYAMERQRATQRITQLAHYDHLTGLANRGLFYERLNCAVARCHRNDTAIALMFLDLDHFKDINDTLGHDCGDSLLKTVAARIKKCIREIDTGVRLGGDEFAVLLEQIVSIEDVASVAQRILHLLAQPVIIKQHQLHVTGSLGITIYPWDSANPQELLSHADAAMYRAKAQGGNTHQFYTAGMKTAGLDGSTLEMELSRALAKEEFLLHYQPQMNLCTKQVIGMEALLRWHHPYQGLIGPNQFIPQAEENGMIIPIGEWVLRTASKQAKYWEKQGFPAPHVAVNLSARQIHQGNLPALMQDILNHSHLDPENLKLELTETFLIHETEETIQTLRELKAMGIHLYIDDFGAGYASLRYLKSFPIDGIKLDQSLIQNLPHSTNDAAIVMAVISLAKALGLQVIAEGVESQEQVDFLEEYGCDAMQGYWIAPPLPANESTQHMVHMS</sequence>
<dbReference type="PROSITE" id="PS50887">
    <property type="entry name" value="GGDEF"/>
    <property type="match status" value="1"/>
</dbReference>
<dbReference type="InterPro" id="IPR052155">
    <property type="entry name" value="Biofilm_reg_signaling"/>
</dbReference>
<dbReference type="RefSeq" id="WP_312748429.1">
    <property type="nucleotide sequence ID" value="NZ_CP116968.1"/>
</dbReference>
<dbReference type="Pfam" id="PF00990">
    <property type="entry name" value="GGDEF"/>
    <property type="match status" value="1"/>
</dbReference>
<dbReference type="Gene3D" id="3.20.20.450">
    <property type="entry name" value="EAL domain"/>
    <property type="match status" value="1"/>
</dbReference>
<evidence type="ECO:0000259" key="5">
    <source>
        <dbReference type="PROSITE" id="PS50887"/>
    </source>
</evidence>
<dbReference type="FunFam" id="3.30.70.270:FF:000001">
    <property type="entry name" value="Diguanylate cyclase domain protein"/>
    <property type="match status" value="1"/>
</dbReference>
<dbReference type="GO" id="GO:0071732">
    <property type="term" value="P:cellular response to nitric oxide"/>
    <property type="evidence" value="ECO:0007669"/>
    <property type="project" value="UniProtKB-ARBA"/>
</dbReference>
<reference evidence="6 7" key="1">
    <citation type="submission" date="2023-01" db="EMBL/GenBank/DDBJ databases">
        <title>Cultivation and genomic characterization of new, ubiquitous marine nitrite-oxidizing bacteria from the Nitrospirales.</title>
        <authorList>
            <person name="Mueller A.J."/>
            <person name="Daebeler A."/>
            <person name="Herbold C.W."/>
            <person name="Kirkegaard R.H."/>
            <person name="Daims H."/>
        </authorList>
    </citation>
    <scope>NUCLEOTIDE SEQUENCE [LARGE SCALE GENOMIC DNA]</scope>
    <source>
        <strain evidence="6 7">DK</strain>
    </source>
</reference>
<evidence type="ECO:0000256" key="2">
    <source>
        <dbReference type="PROSITE-ProRule" id="PRU00169"/>
    </source>
</evidence>
<dbReference type="SMART" id="SM00052">
    <property type="entry name" value="EAL"/>
    <property type="match status" value="1"/>
</dbReference>
<protein>
    <submittedName>
        <fullName evidence="6">EAL domain-containing protein</fullName>
    </submittedName>
</protein>
<proteinExistence type="predicted"/>
<dbReference type="SMART" id="SM00267">
    <property type="entry name" value="GGDEF"/>
    <property type="match status" value="1"/>
</dbReference>
<accession>A0AA96GM71</accession>
<dbReference type="SMART" id="SM00448">
    <property type="entry name" value="REC"/>
    <property type="match status" value="1"/>
</dbReference>
<dbReference type="PANTHER" id="PTHR44757">
    <property type="entry name" value="DIGUANYLATE CYCLASE DGCP"/>
    <property type="match status" value="1"/>
</dbReference>
<dbReference type="InterPro" id="IPR001633">
    <property type="entry name" value="EAL_dom"/>
</dbReference>
<dbReference type="GO" id="GO:0071111">
    <property type="term" value="F:cyclic-guanylate-specific phosphodiesterase activity"/>
    <property type="evidence" value="ECO:0007669"/>
    <property type="project" value="UniProtKB-EC"/>
</dbReference>
<dbReference type="InterPro" id="IPR000160">
    <property type="entry name" value="GGDEF_dom"/>
</dbReference>
<dbReference type="GO" id="GO:0000160">
    <property type="term" value="P:phosphorelay signal transduction system"/>
    <property type="evidence" value="ECO:0007669"/>
    <property type="project" value="InterPro"/>
</dbReference>
<dbReference type="Pfam" id="PF00563">
    <property type="entry name" value="EAL"/>
    <property type="match status" value="1"/>
</dbReference>
<dbReference type="EMBL" id="CP116968">
    <property type="protein sequence ID" value="WNM63743.1"/>
    <property type="molecule type" value="Genomic_DNA"/>
</dbReference>
<feature type="domain" description="GGDEF" evidence="5">
    <location>
        <begin position="164"/>
        <end position="297"/>
    </location>
</feature>
<evidence type="ECO:0000259" key="3">
    <source>
        <dbReference type="PROSITE" id="PS50110"/>
    </source>
</evidence>